<dbReference type="Proteomes" id="UP000015105">
    <property type="component" value="Chromosome 2D"/>
</dbReference>
<reference evidence="1" key="5">
    <citation type="journal article" date="2021" name="G3 (Bethesda)">
        <title>Aegilops tauschii genome assembly Aet v5.0 features greater sequence contiguity and improved annotation.</title>
        <authorList>
            <person name="Wang L."/>
            <person name="Zhu T."/>
            <person name="Rodriguez J.C."/>
            <person name="Deal K.R."/>
            <person name="Dubcovsky J."/>
            <person name="McGuire P.E."/>
            <person name="Lux T."/>
            <person name="Spannagl M."/>
            <person name="Mayer K.F.X."/>
            <person name="Baldrich P."/>
            <person name="Meyers B.C."/>
            <person name="Huo N."/>
            <person name="Gu Y.Q."/>
            <person name="Zhou H."/>
            <person name="Devos K.M."/>
            <person name="Bennetzen J.L."/>
            <person name="Unver T."/>
            <person name="Budak H."/>
            <person name="Gulick P.J."/>
            <person name="Galiba G."/>
            <person name="Kalapos B."/>
            <person name="Nelson D.R."/>
            <person name="Li P."/>
            <person name="You F.M."/>
            <person name="Luo M.C."/>
            <person name="Dvorak J."/>
        </authorList>
    </citation>
    <scope>NUCLEOTIDE SEQUENCE [LARGE SCALE GENOMIC DNA]</scope>
    <source>
        <strain evidence="1">cv. AL8/78</strain>
    </source>
</reference>
<reference evidence="1" key="3">
    <citation type="journal article" date="2017" name="Nature">
        <title>Genome sequence of the progenitor of the wheat D genome Aegilops tauschii.</title>
        <authorList>
            <person name="Luo M.C."/>
            <person name="Gu Y.Q."/>
            <person name="Puiu D."/>
            <person name="Wang H."/>
            <person name="Twardziok S.O."/>
            <person name="Deal K.R."/>
            <person name="Huo N."/>
            <person name="Zhu T."/>
            <person name="Wang L."/>
            <person name="Wang Y."/>
            <person name="McGuire P.E."/>
            <person name="Liu S."/>
            <person name="Long H."/>
            <person name="Ramasamy R.K."/>
            <person name="Rodriguez J.C."/>
            <person name="Van S.L."/>
            <person name="Yuan L."/>
            <person name="Wang Z."/>
            <person name="Xia Z."/>
            <person name="Xiao L."/>
            <person name="Anderson O.D."/>
            <person name="Ouyang S."/>
            <person name="Liang Y."/>
            <person name="Zimin A.V."/>
            <person name="Pertea G."/>
            <person name="Qi P."/>
            <person name="Bennetzen J.L."/>
            <person name="Dai X."/>
            <person name="Dawson M.W."/>
            <person name="Muller H.G."/>
            <person name="Kugler K."/>
            <person name="Rivarola-Duarte L."/>
            <person name="Spannagl M."/>
            <person name="Mayer K.F.X."/>
            <person name="Lu F.H."/>
            <person name="Bevan M.W."/>
            <person name="Leroy P."/>
            <person name="Li P."/>
            <person name="You F.M."/>
            <person name="Sun Q."/>
            <person name="Liu Z."/>
            <person name="Lyons E."/>
            <person name="Wicker T."/>
            <person name="Salzberg S.L."/>
            <person name="Devos K.M."/>
            <person name="Dvorak J."/>
        </authorList>
    </citation>
    <scope>NUCLEOTIDE SEQUENCE [LARGE SCALE GENOMIC DNA]</scope>
    <source>
        <strain evidence="1">cv. AL8/78</strain>
    </source>
</reference>
<name>A0A453C2I7_AEGTS</name>
<reference evidence="2" key="2">
    <citation type="journal article" date="2017" name="Nat. Plants">
        <title>The Aegilops tauschii genome reveals multiple impacts of transposons.</title>
        <authorList>
            <person name="Zhao G."/>
            <person name="Zou C."/>
            <person name="Li K."/>
            <person name="Wang K."/>
            <person name="Li T."/>
            <person name="Gao L."/>
            <person name="Zhang X."/>
            <person name="Wang H."/>
            <person name="Yang Z."/>
            <person name="Liu X."/>
            <person name="Jiang W."/>
            <person name="Mao L."/>
            <person name="Kong X."/>
            <person name="Jiao Y."/>
            <person name="Jia J."/>
        </authorList>
    </citation>
    <scope>NUCLEOTIDE SEQUENCE [LARGE SCALE GENOMIC DNA]</scope>
    <source>
        <strain evidence="2">cv. AL8/78</strain>
    </source>
</reference>
<proteinExistence type="predicted"/>
<dbReference type="Gramene" id="AET2Gv20711700.1">
    <property type="protein sequence ID" value="AET2Gv20711700.1"/>
    <property type="gene ID" value="AET2Gv20711700"/>
</dbReference>
<dbReference type="AlphaFoldDB" id="A0A453C2I7"/>
<reference evidence="2" key="1">
    <citation type="journal article" date="2014" name="Science">
        <title>Ancient hybridizations among the ancestral genomes of bread wheat.</title>
        <authorList>
            <consortium name="International Wheat Genome Sequencing Consortium,"/>
            <person name="Marcussen T."/>
            <person name="Sandve S.R."/>
            <person name="Heier L."/>
            <person name="Spannagl M."/>
            <person name="Pfeifer M."/>
            <person name="Jakobsen K.S."/>
            <person name="Wulff B.B."/>
            <person name="Steuernagel B."/>
            <person name="Mayer K.F."/>
            <person name="Olsen O.A."/>
        </authorList>
    </citation>
    <scope>NUCLEOTIDE SEQUENCE [LARGE SCALE GENOMIC DNA]</scope>
    <source>
        <strain evidence="2">cv. AL8/78</strain>
    </source>
</reference>
<keyword evidence="2" id="KW-1185">Reference proteome</keyword>
<protein>
    <submittedName>
        <fullName evidence="1">Uncharacterized protein</fullName>
    </submittedName>
</protein>
<reference evidence="1" key="4">
    <citation type="submission" date="2019-03" db="UniProtKB">
        <authorList>
            <consortium name="EnsemblPlants"/>
        </authorList>
    </citation>
    <scope>IDENTIFICATION</scope>
</reference>
<evidence type="ECO:0000313" key="1">
    <source>
        <dbReference type="EnsemblPlants" id="AET2Gv20711700.1"/>
    </source>
</evidence>
<dbReference type="EnsemblPlants" id="AET2Gv20711700.1">
    <property type="protein sequence ID" value="AET2Gv20711700.1"/>
    <property type="gene ID" value="AET2Gv20711700"/>
</dbReference>
<accession>A0A453C2I7</accession>
<evidence type="ECO:0000313" key="2">
    <source>
        <dbReference type="Proteomes" id="UP000015105"/>
    </source>
</evidence>
<sequence length="56" mass="6404">VQRDNFISCFISYEFRTSNIEAHKLTKHALTLGSGHYIWLDHPGDLSFVPITVTVQ</sequence>
<organism evidence="1 2">
    <name type="scientific">Aegilops tauschii subsp. strangulata</name>
    <name type="common">Goatgrass</name>
    <dbReference type="NCBI Taxonomy" id="200361"/>
    <lineage>
        <taxon>Eukaryota</taxon>
        <taxon>Viridiplantae</taxon>
        <taxon>Streptophyta</taxon>
        <taxon>Embryophyta</taxon>
        <taxon>Tracheophyta</taxon>
        <taxon>Spermatophyta</taxon>
        <taxon>Magnoliopsida</taxon>
        <taxon>Liliopsida</taxon>
        <taxon>Poales</taxon>
        <taxon>Poaceae</taxon>
        <taxon>BOP clade</taxon>
        <taxon>Pooideae</taxon>
        <taxon>Triticodae</taxon>
        <taxon>Triticeae</taxon>
        <taxon>Triticinae</taxon>
        <taxon>Aegilops</taxon>
    </lineage>
</organism>